<dbReference type="Gene3D" id="3.90.980.10">
    <property type="entry name" value="DNA primase, catalytic core, N-terminal domain"/>
    <property type="match status" value="1"/>
</dbReference>
<accession>A0ABS4UJG7</accession>
<reference evidence="1 2" key="1">
    <citation type="submission" date="2021-03" db="EMBL/GenBank/DDBJ databases">
        <title>Sequencing the genomes of 1000 actinobacteria strains.</title>
        <authorList>
            <person name="Klenk H.-P."/>
        </authorList>
    </citation>
    <scope>NUCLEOTIDE SEQUENCE [LARGE SCALE GENOMIC DNA]</scope>
    <source>
        <strain evidence="1 2">DSM 18824</strain>
    </source>
</reference>
<evidence type="ECO:0000313" key="1">
    <source>
        <dbReference type="EMBL" id="MBP2351701.1"/>
    </source>
</evidence>
<organism evidence="1 2">
    <name type="scientific">Kribbella aluminosa</name>
    <dbReference type="NCBI Taxonomy" id="416017"/>
    <lineage>
        <taxon>Bacteria</taxon>
        <taxon>Bacillati</taxon>
        <taxon>Actinomycetota</taxon>
        <taxon>Actinomycetes</taxon>
        <taxon>Propionibacteriales</taxon>
        <taxon>Kribbellaceae</taxon>
        <taxon>Kribbella</taxon>
    </lineage>
</organism>
<protein>
    <submittedName>
        <fullName evidence="1">DNA primase</fullName>
    </submittedName>
</protein>
<evidence type="ECO:0000313" key="2">
    <source>
        <dbReference type="Proteomes" id="UP000755585"/>
    </source>
</evidence>
<dbReference type="SUPFAM" id="SSF56731">
    <property type="entry name" value="DNA primase core"/>
    <property type="match status" value="1"/>
</dbReference>
<gene>
    <name evidence="1" type="ORF">JOF29_002784</name>
</gene>
<dbReference type="InterPro" id="IPR037068">
    <property type="entry name" value="DNA_primase_core_N_sf"/>
</dbReference>
<dbReference type="Proteomes" id="UP000755585">
    <property type="component" value="Unassembled WGS sequence"/>
</dbReference>
<dbReference type="EMBL" id="JAGINT010000001">
    <property type="protein sequence ID" value="MBP2351701.1"/>
    <property type="molecule type" value="Genomic_DNA"/>
</dbReference>
<comment type="caution">
    <text evidence="1">The sequence shown here is derived from an EMBL/GenBank/DDBJ whole genome shotgun (WGS) entry which is preliminary data.</text>
</comment>
<name>A0ABS4UJG7_9ACTN</name>
<proteinExistence type="predicted"/>
<keyword evidence="2" id="KW-1185">Reference proteome</keyword>
<sequence length="101" mass="11138">MGGQDRGLSMDERRRMVEANAAAAQYFRRELLRATGGWPLEYLRAYGAESVLSPASAWRVGYAPQAWSDLVDRLQERGFSLATLARAGLLVWNEHGDAAGP</sequence>